<dbReference type="EMBL" id="JAHIBW010000030">
    <property type="protein sequence ID" value="KAG7295717.1"/>
    <property type="molecule type" value="Genomic_DNA"/>
</dbReference>
<protein>
    <submittedName>
        <fullName evidence="2">Uncharacterized protein</fullName>
    </submittedName>
</protein>
<reference evidence="2 3" key="1">
    <citation type="submission" date="2021-06" db="EMBL/GenBank/DDBJ databases">
        <title>A haploid diamondback moth (Plutella xylostella L.) genome assembly resolves 31 chromosomes and identifies a diamide resistance mutation.</title>
        <authorList>
            <person name="Ward C.M."/>
            <person name="Perry K.D."/>
            <person name="Baker G."/>
            <person name="Powis K."/>
            <person name="Heckel D.G."/>
            <person name="Baxter S.W."/>
        </authorList>
    </citation>
    <scope>NUCLEOTIDE SEQUENCE [LARGE SCALE GENOMIC DNA]</scope>
    <source>
        <strain evidence="2 3">LV</strain>
        <tissue evidence="2">Single pupa</tissue>
    </source>
</reference>
<organism evidence="2 3">
    <name type="scientific">Plutella xylostella</name>
    <name type="common">Diamondback moth</name>
    <name type="synonym">Plutella maculipennis</name>
    <dbReference type="NCBI Taxonomy" id="51655"/>
    <lineage>
        <taxon>Eukaryota</taxon>
        <taxon>Metazoa</taxon>
        <taxon>Ecdysozoa</taxon>
        <taxon>Arthropoda</taxon>
        <taxon>Hexapoda</taxon>
        <taxon>Insecta</taxon>
        <taxon>Pterygota</taxon>
        <taxon>Neoptera</taxon>
        <taxon>Endopterygota</taxon>
        <taxon>Lepidoptera</taxon>
        <taxon>Glossata</taxon>
        <taxon>Ditrysia</taxon>
        <taxon>Yponomeutoidea</taxon>
        <taxon>Plutellidae</taxon>
        <taxon>Plutella</taxon>
    </lineage>
</organism>
<name>A0ABQ7PRU7_PLUXY</name>
<feature type="region of interest" description="Disordered" evidence="1">
    <location>
        <begin position="9"/>
        <end position="51"/>
    </location>
</feature>
<accession>A0ABQ7PRU7</accession>
<gene>
    <name evidence="2" type="ORF">JYU34_022013</name>
</gene>
<evidence type="ECO:0000313" key="2">
    <source>
        <dbReference type="EMBL" id="KAG7295717.1"/>
    </source>
</evidence>
<feature type="compositionally biased region" description="Basic and acidic residues" evidence="1">
    <location>
        <begin position="34"/>
        <end position="45"/>
    </location>
</feature>
<comment type="caution">
    <text evidence="2">The sequence shown here is derived from an EMBL/GenBank/DDBJ whole genome shotgun (WGS) entry which is preliminary data.</text>
</comment>
<dbReference type="Proteomes" id="UP000823941">
    <property type="component" value="Chromosome 30"/>
</dbReference>
<evidence type="ECO:0000313" key="3">
    <source>
        <dbReference type="Proteomes" id="UP000823941"/>
    </source>
</evidence>
<evidence type="ECO:0000256" key="1">
    <source>
        <dbReference type="SAM" id="MobiDB-lite"/>
    </source>
</evidence>
<proteinExistence type="predicted"/>
<keyword evidence="3" id="KW-1185">Reference proteome</keyword>
<sequence>MRPCARRLLAAGSGRRVRQRGGQERGCLGNISHKPVESRDDDRRGPPPFRRFTLHYERRSFGALLL</sequence>